<accession>A0A178WCF1</accession>
<dbReference type="Proteomes" id="UP000078284">
    <property type="component" value="Chromosome 1"/>
</dbReference>
<dbReference type="AlphaFoldDB" id="A0A178WCF1"/>
<protein>
    <recommendedName>
        <fullName evidence="8">H15 domain-containing protein</fullName>
    </recommendedName>
</protein>
<dbReference type="InterPro" id="IPR044597">
    <property type="entry name" value="SMH1-6"/>
</dbReference>
<dbReference type="GO" id="GO:0003691">
    <property type="term" value="F:double-stranded telomeric DNA binding"/>
    <property type="evidence" value="ECO:0007669"/>
    <property type="project" value="InterPro"/>
</dbReference>
<evidence type="ECO:0000256" key="4">
    <source>
        <dbReference type="ARBA" id="ARBA00023125"/>
    </source>
</evidence>
<feature type="region of interest" description="Disordered" evidence="7">
    <location>
        <begin position="287"/>
        <end position="307"/>
    </location>
</feature>
<dbReference type="InterPro" id="IPR005818">
    <property type="entry name" value="Histone_H1/H5_H15"/>
</dbReference>
<dbReference type="GO" id="GO:0005634">
    <property type="term" value="C:nucleus"/>
    <property type="evidence" value="ECO:0007669"/>
    <property type="project" value="UniProtKB-SubCell"/>
</dbReference>
<dbReference type="PANTHER" id="PTHR46267:SF15">
    <property type="entry name" value="WINGED HELIX-TURN-HELIX TRANSCRIPTION REPRESSOR DNA-BINDING PROTEIN-RELATED"/>
    <property type="match status" value="1"/>
</dbReference>
<keyword evidence="4" id="KW-0238">DNA-binding</keyword>
<gene>
    <name evidence="9" type="ordered locus">AXX17_At1g48690</name>
</gene>
<evidence type="ECO:0000256" key="2">
    <source>
        <dbReference type="ARBA" id="ARBA00004286"/>
    </source>
</evidence>
<dbReference type="EMBL" id="LUHQ01000001">
    <property type="protein sequence ID" value="OAP15764.1"/>
    <property type="molecule type" value="Genomic_DNA"/>
</dbReference>
<evidence type="ECO:0000256" key="3">
    <source>
        <dbReference type="ARBA" id="ARBA00022454"/>
    </source>
</evidence>
<evidence type="ECO:0000256" key="6">
    <source>
        <dbReference type="SAM" id="Coils"/>
    </source>
</evidence>
<keyword evidence="3" id="KW-0158">Chromosome</keyword>
<reference evidence="10" key="1">
    <citation type="journal article" date="2016" name="Proc. Natl. Acad. Sci. U.S.A.">
        <title>Chromosome-level assembly of Arabidopsis thaliana Ler reveals the extent of translocation and inversion polymorphisms.</title>
        <authorList>
            <person name="Zapata L."/>
            <person name="Ding J."/>
            <person name="Willing E.M."/>
            <person name="Hartwig B."/>
            <person name="Bezdan D."/>
            <person name="Jiao W.B."/>
            <person name="Patel V."/>
            <person name="Velikkakam James G."/>
            <person name="Koornneef M."/>
            <person name="Ossowski S."/>
            <person name="Schneeberger K."/>
        </authorList>
    </citation>
    <scope>NUCLEOTIDE SEQUENCE [LARGE SCALE GENOMIC DNA]</scope>
    <source>
        <strain evidence="10">cv. Landsberg erecta</strain>
    </source>
</reference>
<dbReference type="GO" id="GO:0000786">
    <property type="term" value="C:nucleosome"/>
    <property type="evidence" value="ECO:0007669"/>
    <property type="project" value="InterPro"/>
</dbReference>
<evidence type="ECO:0000256" key="1">
    <source>
        <dbReference type="ARBA" id="ARBA00004123"/>
    </source>
</evidence>
<dbReference type="PANTHER" id="PTHR46267">
    <property type="entry name" value="SINGLE MYB HISTONE 4"/>
    <property type="match status" value="1"/>
</dbReference>
<sequence length="505" mass="56782">MDSADANVTFEYTLSLDDMVFEALSTIDDEHDGTGRDVDGIFKFNNVSRISFPLPISIRFQDRYVIPDNSRERLRGEVEKLVAERKIEKVGNRYMMMMPQRVPATREDSTTPQRDPQAEAVAKLVAETEHLEFQAKEAQELADRYSLMLNSECIILELAVEILNRCANGQMIFLCTSLVPRAPEENPQMDAVAKLIAEAEHLEFQAKEAQELADKHAQLLELESEIILQLAVEIFNRCANGQKIFLRYISDRSPLILFKKIPFNSSFIDDDPSSVAMVSGDTKSDANNVTYGDLPSSPAATDSSEPSSYAEQLERLMMIDSEEDRGPSGFTTDELIFQALETVYENHNGLDVDAIFTFIKERNELQEDFRERLENQLRYLVSEGQVYKVGNLYKIPRGVFDTPVVSVGDSNQRETMDPEDSTGTKAQDTPSTCASFAPPTTEVDPRIIALAKEVAEAEHLELEAKEAYELADKHAQLLKLESNITLQLAVEILNRCANGEKIFLL</sequence>
<dbReference type="SMART" id="SM00526">
    <property type="entry name" value="H15"/>
    <property type="match status" value="2"/>
</dbReference>
<evidence type="ECO:0000313" key="10">
    <source>
        <dbReference type="Proteomes" id="UP000078284"/>
    </source>
</evidence>
<comment type="caution">
    <text evidence="9">The sequence shown here is derived from an EMBL/GenBank/DDBJ whole genome shotgun (WGS) entry which is preliminary data.</text>
</comment>
<name>A0A178WCF1_ARATH</name>
<dbReference type="InterPro" id="IPR036390">
    <property type="entry name" value="WH_DNA-bd_sf"/>
</dbReference>
<feature type="region of interest" description="Disordered" evidence="7">
    <location>
        <begin position="406"/>
        <end position="438"/>
    </location>
</feature>
<dbReference type="GO" id="GO:0006334">
    <property type="term" value="P:nucleosome assembly"/>
    <property type="evidence" value="ECO:0007669"/>
    <property type="project" value="InterPro"/>
</dbReference>
<keyword evidence="5" id="KW-0539">Nucleus</keyword>
<evidence type="ECO:0000256" key="7">
    <source>
        <dbReference type="SAM" id="MobiDB-lite"/>
    </source>
</evidence>
<organism evidence="9 10">
    <name type="scientific">Arabidopsis thaliana</name>
    <name type="common">Mouse-ear cress</name>
    <dbReference type="NCBI Taxonomy" id="3702"/>
    <lineage>
        <taxon>Eukaryota</taxon>
        <taxon>Viridiplantae</taxon>
        <taxon>Streptophyta</taxon>
        <taxon>Embryophyta</taxon>
        <taxon>Tracheophyta</taxon>
        <taxon>Spermatophyta</taxon>
        <taxon>Magnoliopsida</taxon>
        <taxon>eudicotyledons</taxon>
        <taxon>Gunneridae</taxon>
        <taxon>Pentapetalae</taxon>
        <taxon>rosids</taxon>
        <taxon>malvids</taxon>
        <taxon>Brassicales</taxon>
        <taxon>Brassicaceae</taxon>
        <taxon>Camelineae</taxon>
        <taxon>Arabidopsis</taxon>
    </lineage>
</organism>
<evidence type="ECO:0000259" key="8">
    <source>
        <dbReference type="PROSITE" id="PS51504"/>
    </source>
</evidence>
<feature type="domain" description="H15" evidence="8">
    <location>
        <begin position="328"/>
        <end position="397"/>
    </location>
</feature>
<evidence type="ECO:0000256" key="5">
    <source>
        <dbReference type="ARBA" id="ARBA00023242"/>
    </source>
</evidence>
<evidence type="ECO:0000313" key="9">
    <source>
        <dbReference type="EMBL" id="OAP15764.1"/>
    </source>
</evidence>
<dbReference type="PROSITE" id="PS51504">
    <property type="entry name" value="H15"/>
    <property type="match status" value="1"/>
</dbReference>
<feature type="coiled-coil region" evidence="6">
    <location>
        <begin position="192"/>
        <end position="222"/>
    </location>
</feature>
<feature type="compositionally biased region" description="Polar residues" evidence="7">
    <location>
        <begin position="298"/>
        <end position="307"/>
    </location>
</feature>
<keyword evidence="6" id="KW-0175">Coiled coil</keyword>
<proteinExistence type="predicted"/>
<dbReference type="ExpressionAtlas" id="A0A178WCF1">
    <property type="expression patterns" value="baseline and differential"/>
</dbReference>
<feature type="compositionally biased region" description="Polar residues" evidence="7">
    <location>
        <begin position="421"/>
        <end position="434"/>
    </location>
</feature>
<dbReference type="SUPFAM" id="SSF46785">
    <property type="entry name" value="Winged helix' DNA-binding domain"/>
    <property type="match status" value="1"/>
</dbReference>
<comment type="subcellular location">
    <subcellularLocation>
        <location evidence="2">Chromosome</location>
    </subcellularLocation>
    <subcellularLocation>
        <location evidence="1">Nucleus</location>
    </subcellularLocation>
</comment>